<evidence type="ECO:0000313" key="1">
    <source>
        <dbReference type="EMBL" id="GBP69906.1"/>
    </source>
</evidence>
<gene>
    <name evidence="1" type="ORF">EVAR_83224_1</name>
</gene>
<dbReference type="AlphaFoldDB" id="A0A4C1Y1W9"/>
<name>A0A4C1Y1W9_EUMVA</name>
<dbReference type="Proteomes" id="UP000299102">
    <property type="component" value="Unassembled WGS sequence"/>
</dbReference>
<evidence type="ECO:0000313" key="2">
    <source>
        <dbReference type="Proteomes" id="UP000299102"/>
    </source>
</evidence>
<sequence length="139" mass="14342">MENTKNGGTCCGSSHEITYICISSTSGAAAADLARPCVAFAEVSRPSEVCKLVAGAPAAARRVAASALPGSASARAHCRCAINRSICVVIDADSRSNVCHLRRTLTRSPHRLACNDDGAPLVTVIAHPAARVPVYDGVQ</sequence>
<accession>A0A4C1Y1W9</accession>
<organism evidence="1 2">
    <name type="scientific">Eumeta variegata</name>
    <name type="common">Bagworm moth</name>
    <name type="synonym">Eumeta japonica</name>
    <dbReference type="NCBI Taxonomy" id="151549"/>
    <lineage>
        <taxon>Eukaryota</taxon>
        <taxon>Metazoa</taxon>
        <taxon>Ecdysozoa</taxon>
        <taxon>Arthropoda</taxon>
        <taxon>Hexapoda</taxon>
        <taxon>Insecta</taxon>
        <taxon>Pterygota</taxon>
        <taxon>Neoptera</taxon>
        <taxon>Endopterygota</taxon>
        <taxon>Lepidoptera</taxon>
        <taxon>Glossata</taxon>
        <taxon>Ditrysia</taxon>
        <taxon>Tineoidea</taxon>
        <taxon>Psychidae</taxon>
        <taxon>Oiketicinae</taxon>
        <taxon>Eumeta</taxon>
    </lineage>
</organism>
<keyword evidence="2" id="KW-1185">Reference proteome</keyword>
<reference evidence="1 2" key="1">
    <citation type="journal article" date="2019" name="Commun. Biol.">
        <title>The bagworm genome reveals a unique fibroin gene that provides high tensile strength.</title>
        <authorList>
            <person name="Kono N."/>
            <person name="Nakamura H."/>
            <person name="Ohtoshi R."/>
            <person name="Tomita M."/>
            <person name="Numata K."/>
            <person name="Arakawa K."/>
        </authorList>
    </citation>
    <scope>NUCLEOTIDE SEQUENCE [LARGE SCALE GENOMIC DNA]</scope>
</reference>
<proteinExistence type="predicted"/>
<protein>
    <submittedName>
        <fullName evidence="1">Uncharacterized protein</fullName>
    </submittedName>
</protein>
<comment type="caution">
    <text evidence="1">The sequence shown here is derived from an EMBL/GenBank/DDBJ whole genome shotgun (WGS) entry which is preliminary data.</text>
</comment>
<dbReference type="EMBL" id="BGZK01001056">
    <property type="protein sequence ID" value="GBP69906.1"/>
    <property type="molecule type" value="Genomic_DNA"/>
</dbReference>